<organism evidence="6">
    <name type="scientific">uncultured Microgenomates bacterium Rifle_16ft_4_minimus_37633</name>
    <dbReference type="NCBI Taxonomy" id="1665114"/>
    <lineage>
        <taxon>Bacteria</taxon>
        <taxon>Candidatus Microgenomatota</taxon>
        <taxon>environmental samples</taxon>
    </lineage>
</organism>
<evidence type="ECO:0000256" key="1">
    <source>
        <dbReference type="ARBA" id="ARBA00008777"/>
    </source>
</evidence>
<proteinExistence type="inferred from homology"/>
<dbReference type="EMBL" id="KT006999">
    <property type="protein sequence ID" value="AKQ02353.1"/>
    <property type="molecule type" value="Genomic_DNA"/>
</dbReference>
<name>A0A0H4T3U8_9BACT</name>
<dbReference type="GO" id="GO:0003735">
    <property type="term" value="F:structural constituent of ribosome"/>
    <property type="evidence" value="ECO:0007669"/>
    <property type="project" value="InterPro"/>
</dbReference>
<dbReference type="SUPFAM" id="SSF64263">
    <property type="entry name" value="Prokaryotic ribosomal protein L17"/>
    <property type="match status" value="1"/>
</dbReference>
<keyword evidence="2 6" id="KW-0689">Ribosomal protein</keyword>
<sequence>MRKRVFGRNLGRSYTAKKALTRSLVKAIVGSGDIVTTKAKAKFFLPELERMINLAGKGGVAERRAIYAKLANDRDTTDRLFEIAKTLKAVRGGYFKVVNLPSRRGDRASTVKISWSQKFEKTEKSKKAASKSGKKSETKETKDKSTSAKSLKGRLAKLRKRTAKSKK</sequence>
<feature type="region of interest" description="Disordered" evidence="5">
    <location>
        <begin position="118"/>
        <end position="167"/>
    </location>
</feature>
<feature type="compositionally biased region" description="Basic and acidic residues" evidence="5">
    <location>
        <begin position="134"/>
        <end position="146"/>
    </location>
</feature>
<keyword evidence="3" id="KW-0687">Ribonucleoprotein</keyword>
<dbReference type="InterPro" id="IPR000456">
    <property type="entry name" value="Ribosomal_bL17"/>
</dbReference>
<dbReference type="Gene3D" id="3.90.1030.10">
    <property type="entry name" value="Ribosomal protein L17"/>
    <property type="match status" value="1"/>
</dbReference>
<protein>
    <recommendedName>
        <fullName evidence="4">50S ribosomal protein L17</fullName>
    </recommendedName>
</protein>
<feature type="compositionally biased region" description="Basic residues" evidence="5">
    <location>
        <begin position="151"/>
        <end position="167"/>
    </location>
</feature>
<dbReference type="InterPro" id="IPR036373">
    <property type="entry name" value="Ribosomal_bL17_sf"/>
</dbReference>
<dbReference type="PANTHER" id="PTHR14413:SF16">
    <property type="entry name" value="LARGE RIBOSOMAL SUBUNIT PROTEIN BL17M"/>
    <property type="match status" value="1"/>
</dbReference>
<dbReference type="GO" id="GO:0022625">
    <property type="term" value="C:cytosolic large ribosomal subunit"/>
    <property type="evidence" value="ECO:0007669"/>
    <property type="project" value="TreeGrafter"/>
</dbReference>
<dbReference type="PANTHER" id="PTHR14413">
    <property type="entry name" value="RIBOSOMAL PROTEIN L17"/>
    <property type="match status" value="1"/>
</dbReference>
<dbReference type="AlphaFoldDB" id="A0A0H4T3U8"/>
<evidence type="ECO:0000256" key="5">
    <source>
        <dbReference type="SAM" id="MobiDB-lite"/>
    </source>
</evidence>
<evidence type="ECO:0000256" key="2">
    <source>
        <dbReference type="ARBA" id="ARBA00022980"/>
    </source>
</evidence>
<dbReference type="GO" id="GO:0006412">
    <property type="term" value="P:translation"/>
    <property type="evidence" value="ECO:0007669"/>
    <property type="project" value="InterPro"/>
</dbReference>
<reference evidence="6" key="1">
    <citation type="journal article" date="2015" name="ISME J.">
        <title>Aquifer environment selects for microbial species cohorts in sediment and groundwater.</title>
        <authorList>
            <person name="Hug L.A."/>
            <person name="Thomas B.C."/>
            <person name="Brown C.T."/>
            <person name="Frischkorn K.R."/>
            <person name="Williams K.H."/>
            <person name="Tringe S.G."/>
            <person name="Banfield J.F."/>
        </authorList>
    </citation>
    <scope>NUCLEOTIDE SEQUENCE</scope>
</reference>
<evidence type="ECO:0000256" key="4">
    <source>
        <dbReference type="ARBA" id="ARBA00035494"/>
    </source>
</evidence>
<evidence type="ECO:0000313" key="6">
    <source>
        <dbReference type="EMBL" id="AKQ02353.1"/>
    </source>
</evidence>
<accession>A0A0H4T3U8</accession>
<dbReference type="Pfam" id="PF01196">
    <property type="entry name" value="Ribosomal_L17"/>
    <property type="match status" value="1"/>
</dbReference>
<evidence type="ECO:0000256" key="3">
    <source>
        <dbReference type="ARBA" id="ARBA00023274"/>
    </source>
</evidence>
<comment type="similarity">
    <text evidence="1">Belongs to the bacterial ribosomal protein bL17 family.</text>
</comment>